<reference evidence="3" key="1">
    <citation type="submission" date="2021-01" db="EMBL/GenBank/DDBJ databases">
        <authorList>
            <person name="Corre E."/>
            <person name="Pelletier E."/>
            <person name="Niang G."/>
            <person name="Scheremetjew M."/>
            <person name="Finn R."/>
            <person name="Kale V."/>
            <person name="Holt S."/>
            <person name="Cochrane G."/>
            <person name="Meng A."/>
            <person name="Brown T."/>
            <person name="Cohen L."/>
        </authorList>
    </citation>
    <scope>NUCLEOTIDE SEQUENCE</scope>
    <source>
        <strain evidence="3">LB1974</strain>
    </source>
</reference>
<sequence>MVLWLVVLIGGVLGEDRVSGPSPRALSLLSVSKSGQQALGAGTPALPPPEKYFNIGKTPAEQGLRKGPVPYSPNEWKEGQFDTFTNVSGIFYNRIDSDVTRMASEAAQLKAQVAALKTRAEALENASTALPAFKFETRKDTMPTIALATKNNESTKVILKDLSTINATVSTEAAKVHTINASLAEVADVVFAINGLENGTKIINEADTDFKRVQDKLALSNKSMGMIQQRTNFTLDDKVEEEYGKRIGTLLTSMDVNMSMVAANFSFAFNASNATNVTLLSREAAGRRTLGAVTDDEIPDLSDDPSDQSDDAPARRIVVRRVDSSEVLGDDW</sequence>
<feature type="region of interest" description="Disordered" evidence="2">
    <location>
        <begin position="291"/>
        <end position="316"/>
    </location>
</feature>
<organism evidence="3">
    <name type="scientific">Oxyrrhis marina</name>
    <name type="common">Dinoflagellate</name>
    <dbReference type="NCBI Taxonomy" id="2969"/>
    <lineage>
        <taxon>Eukaryota</taxon>
        <taxon>Sar</taxon>
        <taxon>Alveolata</taxon>
        <taxon>Dinophyceae</taxon>
        <taxon>Oxyrrhinales</taxon>
        <taxon>Oxyrrhinaceae</taxon>
        <taxon>Oxyrrhis</taxon>
    </lineage>
</organism>
<evidence type="ECO:0000256" key="1">
    <source>
        <dbReference type="SAM" id="Coils"/>
    </source>
</evidence>
<accession>A0A7S4LQ92</accession>
<evidence type="ECO:0000313" key="3">
    <source>
        <dbReference type="EMBL" id="CAE0843678.1"/>
    </source>
</evidence>
<proteinExistence type="predicted"/>
<dbReference type="AlphaFoldDB" id="A0A7S4LQ92"/>
<feature type="compositionally biased region" description="Acidic residues" evidence="2">
    <location>
        <begin position="294"/>
        <end position="310"/>
    </location>
</feature>
<gene>
    <name evidence="3" type="ORF">OMAR00294_LOCUS2669</name>
</gene>
<dbReference type="EMBL" id="HBJB01003266">
    <property type="protein sequence ID" value="CAE0843678.1"/>
    <property type="molecule type" value="Transcribed_RNA"/>
</dbReference>
<evidence type="ECO:0000256" key="2">
    <source>
        <dbReference type="SAM" id="MobiDB-lite"/>
    </source>
</evidence>
<name>A0A7S4LQ92_OXYMA</name>
<feature type="coiled-coil region" evidence="1">
    <location>
        <begin position="99"/>
        <end position="126"/>
    </location>
</feature>
<keyword evidence="1" id="KW-0175">Coiled coil</keyword>
<protein>
    <submittedName>
        <fullName evidence="3">Uncharacterized protein</fullName>
    </submittedName>
</protein>